<name>A0A848DAH3_9EURY</name>
<keyword evidence="1" id="KW-0812">Transmembrane</keyword>
<comment type="caution">
    <text evidence="2">The sequence shown here is derived from an EMBL/GenBank/DDBJ whole genome shotgun (WGS) entry which is preliminary data.</text>
</comment>
<feature type="transmembrane region" description="Helical" evidence="1">
    <location>
        <begin position="61"/>
        <end position="80"/>
    </location>
</feature>
<dbReference type="InterPro" id="IPR007404">
    <property type="entry name" value="YdjM-like"/>
</dbReference>
<organism evidence="2 3">
    <name type="scientific">Candidatus Ethanoperedens thermophilum</name>
    <dbReference type="NCBI Taxonomy" id="2766897"/>
    <lineage>
        <taxon>Archaea</taxon>
        <taxon>Methanobacteriati</taxon>
        <taxon>Methanobacteriota</taxon>
        <taxon>Stenosarchaea group</taxon>
        <taxon>Methanomicrobia</taxon>
        <taxon>Methanosarcinales</taxon>
        <taxon>Methanosarcinales incertae sedis</taxon>
        <taxon>GOM Arc I cluster</taxon>
        <taxon>Candidatus Ethanoperedens</taxon>
    </lineage>
</organism>
<keyword evidence="1" id="KW-0472">Membrane</keyword>
<dbReference type="EMBL" id="WNEG01000062">
    <property type="protein sequence ID" value="NMG83211.1"/>
    <property type="molecule type" value="Genomic_DNA"/>
</dbReference>
<evidence type="ECO:0000313" key="3">
    <source>
        <dbReference type="Proteomes" id="UP000606580"/>
    </source>
</evidence>
<keyword evidence="1" id="KW-1133">Transmembrane helix</keyword>
<feature type="transmembrane region" description="Helical" evidence="1">
    <location>
        <begin position="6"/>
        <end position="23"/>
    </location>
</feature>
<dbReference type="Proteomes" id="UP000606580">
    <property type="component" value="Unassembled WGS sequence"/>
</dbReference>
<evidence type="ECO:0000313" key="2">
    <source>
        <dbReference type="EMBL" id="NMG83211.1"/>
    </source>
</evidence>
<dbReference type="AlphaFoldDB" id="A0A848DAH3"/>
<feature type="transmembrane region" description="Helical" evidence="1">
    <location>
        <begin position="146"/>
        <end position="166"/>
    </location>
</feature>
<gene>
    <name evidence="2" type="ORF">GIS02_03265</name>
</gene>
<evidence type="ECO:0000256" key="1">
    <source>
        <dbReference type="SAM" id="Phobius"/>
    </source>
</evidence>
<proteinExistence type="predicted"/>
<reference evidence="2" key="1">
    <citation type="journal article" date="2020" name="MBio">
        <title>'Candidatus Ethanoperedens,' a Thermophilic Genus of Archaea Mediating the Anaerobic Oxidation of Ethane.</title>
        <authorList>
            <person name="Hahn C.J."/>
            <person name="Laso-Perez R."/>
            <person name="Vulcano F."/>
            <person name="Vaziourakis K.M."/>
            <person name="Stokke R."/>
            <person name="Steen I.H."/>
            <person name="Teske A."/>
            <person name="Boetius A."/>
            <person name="Liebeke M."/>
            <person name="Amann R."/>
            <person name="Knittel K."/>
            <person name="Wegener G."/>
        </authorList>
    </citation>
    <scope>NUCLEOTIDE SEQUENCE</scope>
    <source>
        <strain evidence="2">GoM-Arc1-LC-WB58</strain>
    </source>
</reference>
<dbReference type="Pfam" id="PF04307">
    <property type="entry name" value="YdjM"/>
    <property type="match status" value="1"/>
</dbReference>
<protein>
    <submittedName>
        <fullName evidence="2">Metal-dependent hydrolase</fullName>
    </submittedName>
</protein>
<accession>A0A848DAH3</accession>
<keyword evidence="2" id="KW-0378">Hydrolase</keyword>
<dbReference type="GO" id="GO:0016787">
    <property type="term" value="F:hydrolase activity"/>
    <property type="evidence" value="ECO:0007669"/>
    <property type="project" value="UniProtKB-KW"/>
</dbReference>
<sequence length="177" mass="20499">MFFFGHLGITLGIAVLLFHLLKIKPDRKIYLVVFIGAILPDLIDKPIGEIMLAGSISNGRIFAHTLLFIIFLLFIGMYLYKRNGELRGLVLCFASFLHLCEDQMWLMPETLFYPAYGFSLPQGTMETHWWQYFISMFLNTYSFSSGVAHSFYYELIGIAILILFFLQKLSTRRGWSQ</sequence>